<proteinExistence type="predicted"/>
<comment type="caution">
    <text evidence="2">The sequence shown here is derived from an EMBL/GenBank/DDBJ whole genome shotgun (WGS) entry which is preliminary data.</text>
</comment>
<feature type="transmembrane region" description="Helical" evidence="1">
    <location>
        <begin position="232"/>
        <end position="255"/>
    </location>
</feature>
<organism evidence="2 3">
    <name type="scientific">Mycena alexandri</name>
    <dbReference type="NCBI Taxonomy" id="1745969"/>
    <lineage>
        <taxon>Eukaryota</taxon>
        <taxon>Fungi</taxon>
        <taxon>Dikarya</taxon>
        <taxon>Basidiomycota</taxon>
        <taxon>Agaricomycotina</taxon>
        <taxon>Agaricomycetes</taxon>
        <taxon>Agaricomycetidae</taxon>
        <taxon>Agaricales</taxon>
        <taxon>Marasmiineae</taxon>
        <taxon>Mycenaceae</taxon>
        <taxon>Mycena</taxon>
    </lineage>
</organism>
<keyword evidence="3" id="KW-1185">Reference proteome</keyword>
<gene>
    <name evidence="2" type="ORF">C8F04DRAFT_1070361</name>
</gene>
<accession>A0AAD6TEY7</accession>
<keyword evidence="1" id="KW-0812">Transmembrane</keyword>
<feature type="transmembrane region" description="Helical" evidence="1">
    <location>
        <begin position="164"/>
        <end position="185"/>
    </location>
</feature>
<dbReference type="Proteomes" id="UP001218188">
    <property type="component" value="Unassembled WGS sequence"/>
</dbReference>
<name>A0AAD6TEY7_9AGAR</name>
<dbReference type="EMBL" id="JARJCM010000007">
    <property type="protein sequence ID" value="KAJ7044432.1"/>
    <property type="molecule type" value="Genomic_DNA"/>
</dbReference>
<evidence type="ECO:0000313" key="3">
    <source>
        <dbReference type="Proteomes" id="UP001218188"/>
    </source>
</evidence>
<feature type="transmembrane region" description="Helical" evidence="1">
    <location>
        <begin position="206"/>
        <end position="226"/>
    </location>
</feature>
<feature type="transmembrane region" description="Helical" evidence="1">
    <location>
        <begin position="47"/>
        <end position="74"/>
    </location>
</feature>
<feature type="transmembrane region" description="Helical" evidence="1">
    <location>
        <begin position="120"/>
        <end position="144"/>
    </location>
</feature>
<protein>
    <submittedName>
        <fullName evidence="2">Uncharacterized protein</fullName>
    </submittedName>
</protein>
<evidence type="ECO:0000313" key="2">
    <source>
        <dbReference type="EMBL" id="KAJ7044432.1"/>
    </source>
</evidence>
<dbReference type="AlphaFoldDB" id="A0AAD6TEY7"/>
<reference evidence="2" key="1">
    <citation type="submission" date="2023-03" db="EMBL/GenBank/DDBJ databases">
        <title>Massive genome expansion in bonnet fungi (Mycena s.s.) driven by repeated elements and novel gene families across ecological guilds.</title>
        <authorList>
            <consortium name="Lawrence Berkeley National Laboratory"/>
            <person name="Harder C.B."/>
            <person name="Miyauchi S."/>
            <person name="Viragh M."/>
            <person name="Kuo A."/>
            <person name="Thoen E."/>
            <person name="Andreopoulos B."/>
            <person name="Lu D."/>
            <person name="Skrede I."/>
            <person name="Drula E."/>
            <person name="Henrissat B."/>
            <person name="Morin E."/>
            <person name="Kohler A."/>
            <person name="Barry K."/>
            <person name="LaButti K."/>
            <person name="Morin E."/>
            <person name="Salamov A."/>
            <person name="Lipzen A."/>
            <person name="Mereny Z."/>
            <person name="Hegedus B."/>
            <person name="Baldrian P."/>
            <person name="Stursova M."/>
            <person name="Weitz H."/>
            <person name="Taylor A."/>
            <person name="Grigoriev I.V."/>
            <person name="Nagy L.G."/>
            <person name="Martin F."/>
            <person name="Kauserud H."/>
        </authorList>
    </citation>
    <scope>NUCLEOTIDE SEQUENCE</scope>
    <source>
        <strain evidence="2">CBHHK200</strain>
    </source>
</reference>
<sequence>MPMTPGTKESFIGVFLENIIYGAYLSVFIECCAILRRQRTRNVKHMYLTATTALMVILITMRCILDTIQCVVALKSSSVDFGFPNSLLNSITNSCWFFLTTVADAFIVFRTFVVWNRNWFVIILPTVLCVANLGTWIWLSLVLHRFTPDEDSVFQRNVTASTNAFIALTLSTNLLCTGLISFRIFHVHHKVAGLANGSGHLNSMKIISVIVESATMYTLLLIATLICESHGSYVNFVLFDCTPPTIGLVFSYIIIRVSRNTSYGETMVDTTAMKFGPGVRSHTTQTFELGQSHNLSSAKGELEVRLERATHQHSDLVSGPKDADTNVVKYGSVV</sequence>
<keyword evidence="1" id="KW-1133">Transmembrane helix</keyword>
<feature type="transmembrane region" description="Helical" evidence="1">
    <location>
        <begin position="12"/>
        <end position="35"/>
    </location>
</feature>
<evidence type="ECO:0000256" key="1">
    <source>
        <dbReference type="SAM" id="Phobius"/>
    </source>
</evidence>
<feature type="transmembrane region" description="Helical" evidence="1">
    <location>
        <begin position="94"/>
        <end position="113"/>
    </location>
</feature>
<keyword evidence="1" id="KW-0472">Membrane</keyword>